<name>B3S068_TRIAD</name>
<dbReference type="GeneID" id="6754693"/>
<dbReference type="PROSITE" id="PS00018">
    <property type="entry name" value="EF_HAND_1"/>
    <property type="match status" value="2"/>
</dbReference>
<dbReference type="InterPro" id="IPR002048">
    <property type="entry name" value="EF_hand_dom"/>
</dbReference>
<dbReference type="AlphaFoldDB" id="B3S068"/>
<dbReference type="InterPro" id="IPR050145">
    <property type="entry name" value="Centrin_CML-like"/>
</dbReference>
<accession>B3S068</accession>
<dbReference type="STRING" id="10228.B3S068"/>
<feature type="domain" description="EF-hand" evidence="3">
    <location>
        <begin position="121"/>
        <end position="156"/>
    </location>
</feature>
<dbReference type="RefSeq" id="XP_002113863.1">
    <property type="nucleotide sequence ID" value="XM_002113827.1"/>
</dbReference>
<dbReference type="PhylomeDB" id="B3S068"/>
<dbReference type="CDD" id="cd00051">
    <property type="entry name" value="EFh"/>
    <property type="match status" value="1"/>
</dbReference>
<dbReference type="Proteomes" id="UP000009022">
    <property type="component" value="Unassembled WGS sequence"/>
</dbReference>
<dbReference type="SUPFAM" id="SSF47473">
    <property type="entry name" value="EF-hand"/>
    <property type="match status" value="1"/>
</dbReference>
<reference evidence="4 5" key="1">
    <citation type="journal article" date="2008" name="Nature">
        <title>The Trichoplax genome and the nature of placozoans.</title>
        <authorList>
            <person name="Srivastava M."/>
            <person name="Begovic E."/>
            <person name="Chapman J."/>
            <person name="Putnam N.H."/>
            <person name="Hellsten U."/>
            <person name="Kawashima T."/>
            <person name="Kuo A."/>
            <person name="Mitros T."/>
            <person name="Salamov A."/>
            <person name="Carpenter M.L."/>
            <person name="Signorovitch A.Y."/>
            <person name="Moreno M.A."/>
            <person name="Kamm K."/>
            <person name="Grimwood J."/>
            <person name="Schmutz J."/>
            <person name="Shapiro H."/>
            <person name="Grigoriev I.V."/>
            <person name="Buss L.W."/>
            <person name="Schierwater B."/>
            <person name="Dellaporta S.L."/>
            <person name="Rokhsar D.S."/>
        </authorList>
    </citation>
    <scope>NUCLEOTIDE SEQUENCE [LARGE SCALE GENOMIC DNA]</scope>
    <source>
        <strain evidence="4 5">Grell-BS-1999</strain>
    </source>
</reference>
<dbReference type="InterPro" id="IPR018247">
    <property type="entry name" value="EF_Hand_1_Ca_BS"/>
</dbReference>
<dbReference type="KEGG" id="tad:TRIADDRAFT_57703"/>
<dbReference type="InterPro" id="IPR011992">
    <property type="entry name" value="EF-hand-dom_pair"/>
</dbReference>
<dbReference type="GO" id="GO:0005509">
    <property type="term" value="F:calcium ion binding"/>
    <property type="evidence" value="ECO:0007669"/>
    <property type="project" value="InterPro"/>
</dbReference>
<evidence type="ECO:0000256" key="2">
    <source>
        <dbReference type="ARBA" id="ARBA00022837"/>
    </source>
</evidence>
<evidence type="ECO:0000259" key="3">
    <source>
        <dbReference type="PROSITE" id="PS50222"/>
    </source>
</evidence>
<dbReference type="InParanoid" id="B3S068"/>
<keyword evidence="2" id="KW-0106">Calcium</keyword>
<proteinExistence type="predicted"/>
<dbReference type="HOGENOM" id="CLU_061288_18_2_1"/>
<protein>
    <recommendedName>
        <fullName evidence="3">EF-hand domain-containing protein</fullName>
    </recommendedName>
</protein>
<keyword evidence="5" id="KW-1185">Reference proteome</keyword>
<dbReference type="SMART" id="SM00054">
    <property type="entry name" value="EFh"/>
    <property type="match status" value="3"/>
</dbReference>
<dbReference type="Gene3D" id="1.10.238.10">
    <property type="entry name" value="EF-hand"/>
    <property type="match status" value="2"/>
</dbReference>
<evidence type="ECO:0000313" key="4">
    <source>
        <dbReference type="EMBL" id="EDV24337.1"/>
    </source>
</evidence>
<dbReference type="OrthoDB" id="343296at2759"/>
<dbReference type="FunFam" id="1.10.238.10:FF:000001">
    <property type="entry name" value="Calmodulin 1"/>
    <property type="match status" value="1"/>
</dbReference>
<evidence type="ECO:0000256" key="1">
    <source>
        <dbReference type="ARBA" id="ARBA00022737"/>
    </source>
</evidence>
<evidence type="ECO:0000313" key="5">
    <source>
        <dbReference type="Proteomes" id="UP000009022"/>
    </source>
</evidence>
<dbReference type="eggNOG" id="KOG0028">
    <property type="taxonomic scope" value="Eukaryota"/>
</dbReference>
<sequence length="194" mass="22331">MSIISNKRSLEIESIKVDNHKGKWSQEMFLKQLETITASKLSNHVVSRLSYQEIIDLKLVFDAFDIDEDRSLECHEMQRALRVLGYRLKLDAVQVAKCSASQFSFNDFLEFISDQGVNDRGTFDEISQAFDLFDYDKSGKITLDNLKRAERECGMKLSDHELQNMIDVADCDGDGQISKDEFMIIMQKTCMFSN</sequence>
<organism evidence="4 5">
    <name type="scientific">Trichoplax adhaerens</name>
    <name type="common">Trichoplax reptans</name>
    <dbReference type="NCBI Taxonomy" id="10228"/>
    <lineage>
        <taxon>Eukaryota</taxon>
        <taxon>Metazoa</taxon>
        <taxon>Placozoa</taxon>
        <taxon>Uniplacotomia</taxon>
        <taxon>Trichoplacea</taxon>
        <taxon>Trichoplacidae</taxon>
        <taxon>Trichoplax</taxon>
    </lineage>
</organism>
<keyword evidence="1" id="KW-0677">Repeat</keyword>
<dbReference type="CTD" id="6754693"/>
<dbReference type="Pfam" id="PF13499">
    <property type="entry name" value="EF-hand_7"/>
    <property type="match status" value="1"/>
</dbReference>
<dbReference type="EMBL" id="DS985246">
    <property type="protein sequence ID" value="EDV24337.1"/>
    <property type="molecule type" value="Genomic_DNA"/>
</dbReference>
<feature type="domain" description="EF-hand" evidence="3">
    <location>
        <begin position="52"/>
        <end position="87"/>
    </location>
</feature>
<dbReference type="PROSITE" id="PS50222">
    <property type="entry name" value="EF_HAND_2"/>
    <property type="match status" value="3"/>
</dbReference>
<dbReference type="PANTHER" id="PTHR23050">
    <property type="entry name" value="CALCIUM BINDING PROTEIN"/>
    <property type="match status" value="1"/>
</dbReference>
<gene>
    <name evidence="4" type="ORF">TRIADDRAFT_57703</name>
</gene>
<feature type="domain" description="EF-hand" evidence="3">
    <location>
        <begin position="157"/>
        <end position="192"/>
    </location>
</feature>